<feature type="domain" description="SIS" evidence="5">
    <location>
        <begin position="116"/>
        <end position="261"/>
    </location>
</feature>
<dbReference type="SUPFAM" id="SSF53697">
    <property type="entry name" value="SIS domain"/>
    <property type="match status" value="1"/>
</dbReference>
<evidence type="ECO:0000259" key="5">
    <source>
        <dbReference type="PROSITE" id="PS51464"/>
    </source>
</evidence>
<dbReference type="PROSITE" id="PS51071">
    <property type="entry name" value="HTH_RPIR"/>
    <property type="match status" value="1"/>
</dbReference>
<dbReference type="Gene3D" id="1.10.10.10">
    <property type="entry name" value="Winged helix-like DNA-binding domain superfamily/Winged helix DNA-binding domain"/>
    <property type="match status" value="1"/>
</dbReference>
<reference evidence="6 7" key="1">
    <citation type="journal article" date="2012" name="Int. J. Syst. Evol. Microbiol.">
        <title>Characterization of Tetragenococcus strains from sugar thick juice reveals a novel species, Tetragenococcus osmophilus sp. nov., and divides Tetragenococcus halophilus into two subspecies, T. halophilus subsp. halophilus subsp. nov. and T. halophilus subsp. flandriensis subsp. nov.</title>
        <authorList>
            <person name="Juste A."/>
            <person name="Van Trappen S."/>
            <person name="Verreth C."/>
            <person name="Cleenwerck I."/>
            <person name="De Vos P."/>
            <person name="Lievens B."/>
            <person name="Willems K.A."/>
        </authorList>
    </citation>
    <scope>NUCLEOTIDE SEQUENCE [LARGE SCALE GENOMIC DNA]</scope>
    <source>
        <strain evidence="6 7">JCM 31126</strain>
    </source>
</reference>
<evidence type="ECO:0000256" key="1">
    <source>
        <dbReference type="ARBA" id="ARBA00023015"/>
    </source>
</evidence>
<accession>A0ABN5QVL8</accession>
<keyword evidence="3" id="KW-0804">Transcription</keyword>
<dbReference type="InterPro" id="IPR047640">
    <property type="entry name" value="RpiR-like"/>
</dbReference>
<dbReference type="InterPro" id="IPR035472">
    <property type="entry name" value="RpiR-like_SIS"/>
</dbReference>
<sequence length="262" mass="30116">MKVISERNLLMRLEERINQVDSFSNTEYILLEYLISSKSKVVKMQAAELAKHTFTSPASVTRLSQKLGFSGFNEFKFFLKQEVNELKTNKNKSWHLLQADIEKTINLTEEANLLPISRLIAEARNIFVFGTDWGERNTAELFARNFIAVGIYMTIVPSITELRWVSQKVRKEDLIIIISYSGEGKDVTELSQLLKLKKVKIVSVTPLSKNHLSTLSSNNLYYQATQLEGISQDPSAEYNLFTALHIVLDALFRNYFDNFYLK</sequence>
<evidence type="ECO:0000256" key="3">
    <source>
        <dbReference type="ARBA" id="ARBA00023163"/>
    </source>
</evidence>
<dbReference type="PANTHER" id="PTHR30514:SF1">
    <property type="entry name" value="HTH-TYPE TRANSCRIPTIONAL REGULATOR HEXR-RELATED"/>
    <property type="match status" value="1"/>
</dbReference>
<keyword evidence="7" id="KW-1185">Reference proteome</keyword>
<dbReference type="CDD" id="cd05013">
    <property type="entry name" value="SIS_RpiR"/>
    <property type="match status" value="1"/>
</dbReference>
<dbReference type="InterPro" id="IPR000281">
    <property type="entry name" value="HTH_RpiR"/>
</dbReference>
<organism evidence="6 7">
    <name type="scientific">Tetragenococcus osmophilus</name>
    <dbReference type="NCBI Taxonomy" id="526944"/>
    <lineage>
        <taxon>Bacteria</taxon>
        <taxon>Bacillati</taxon>
        <taxon>Bacillota</taxon>
        <taxon>Bacilli</taxon>
        <taxon>Lactobacillales</taxon>
        <taxon>Enterococcaceae</taxon>
        <taxon>Tetragenococcus</taxon>
    </lineage>
</organism>
<dbReference type="PANTHER" id="PTHR30514">
    <property type="entry name" value="GLUCOKINASE"/>
    <property type="match status" value="1"/>
</dbReference>
<dbReference type="EMBL" id="CP027783">
    <property type="protein sequence ID" value="AYW47210.1"/>
    <property type="molecule type" value="Genomic_DNA"/>
</dbReference>
<dbReference type="Pfam" id="PF01418">
    <property type="entry name" value="HTH_6"/>
    <property type="match status" value="1"/>
</dbReference>
<dbReference type="InterPro" id="IPR046348">
    <property type="entry name" value="SIS_dom_sf"/>
</dbReference>
<proteinExistence type="predicted"/>
<keyword evidence="1" id="KW-0805">Transcription regulation</keyword>
<dbReference type="InterPro" id="IPR036388">
    <property type="entry name" value="WH-like_DNA-bd_sf"/>
</dbReference>
<evidence type="ECO:0000256" key="2">
    <source>
        <dbReference type="ARBA" id="ARBA00023125"/>
    </source>
</evidence>
<evidence type="ECO:0000259" key="4">
    <source>
        <dbReference type="PROSITE" id="PS51071"/>
    </source>
</evidence>
<dbReference type="Gene3D" id="3.40.50.10490">
    <property type="entry name" value="Glucose-6-phosphate isomerase like protein, domain 1"/>
    <property type="match status" value="1"/>
</dbReference>
<feature type="domain" description="HTH rpiR-type" evidence="4">
    <location>
        <begin position="10"/>
        <end position="86"/>
    </location>
</feature>
<dbReference type="InterPro" id="IPR001347">
    <property type="entry name" value="SIS_dom"/>
</dbReference>
<name>A0ABN5QVL8_9ENTE</name>
<gene>
    <name evidence="6" type="ORF">C7K38_01765</name>
</gene>
<dbReference type="PROSITE" id="PS51464">
    <property type="entry name" value="SIS"/>
    <property type="match status" value="1"/>
</dbReference>
<keyword evidence="2" id="KW-0238">DNA-binding</keyword>
<evidence type="ECO:0000313" key="6">
    <source>
        <dbReference type="EMBL" id="AYW47210.1"/>
    </source>
</evidence>
<protein>
    <recommendedName>
        <fullName evidence="8">MurR/RpiR family transcriptional regulator</fullName>
    </recommendedName>
</protein>
<dbReference type="SUPFAM" id="SSF46689">
    <property type="entry name" value="Homeodomain-like"/>
    <property type="match status" value="1"/>
</dbReference>
<dbReference type="Proteomes" id="UP000268310">
    <property type="component" value="Chromosome"/>
</dbReference>
<dbReference type="Pfam" id="PF01380">
    <property type="entry name" value="SIS"/>
    <property type="match status" value="1"/>
</dbReference>
<dbReference type="InterPro" id="IPR009057">
    <property type="entry name" value="Homeodomain-like_sf"/>
</dbReference>
<evidence type="ECO:0000313" key="7">
    <source>
        <dbReference type="Proteomes" id="UP000268310"/>
    </source>
</evidence>
<evidence type="ECO:0008006" key="8">
    <source>
        <dbReference type="Google" id="ProtNLM"/>
    </source>
</evidence>